<comment type="caution">
    <text evidence="1">The sequence shown here is derived from an EMBL/GenBank/DDBJ whole genome shotgun (WGS) entry which is preliminary data.</text>
</comment>
<gene>
    <name evidence="1" type="ORF">V2S66_05760</name>
</gene>
<dbReference type="Proteomes" id="UP001344658">
    <property type="component" value="Unassembled WGS sequence"/>
</dbReference>
<reference evidence="1 2" key="1">
    <citation type="submission" date="2023-12" db="EMBL/GenBank/DDBJ databases">
        <title>Streptomyces sp. V4-01.</title>
        <authorList>
            <person name="Somphong A."/>
            <person name="Phongsopitanun W."/>
        </authorList>
    </citation>
    <scope>NUCLEOTIDE SEQUENCE [LARGE SCALE GENOMIC DNA]</scope>
    <source>
        <strain evidence="1 2">V4-01</strain>
    </source>
</reference>
<dbReference type="EMBL" id="JAZEWV010000003">
    <property type="protein sequence ID" value="MEE4541474.1"/>
    <property type="molecule type" value="Genomic_DNA"/>
</dbReference>
<dbReference type="RefSeq" id="WP_330793365.1">
    <property type="nucleotide sequence ID" value="NZ_JAZEWV010000003.1"/>
</dbReference>
<keyword evidence="2" id="KW-1185">Reference proteome</keyword>
<evidence type="ECO:0000313" key="1">
    <source>
        <dbReference type="EMBL" id="MEE4541474.1"/>
    </source>
</evidence>
<organism evidence="1 2">
    <name type="scientific">Actinacidiphila polyblastidii</name>
    <dbReference type="NCBI Taxonomy" id="3110430"/>
    <lineage>
        <taxon>Bacteria</taxon>
        <taxon>Bacillati</taxon>
        <taxon>Actinomycetota</taxon>
        <taxon>Actinomycetes</taxon>
        <taxon>Kitasatosporales</taxon>
        <taxon>Streptomycetaceae</taxon>
        <taxon>Actinacidiphila</taxon>
    </lineage>
</organism>
<proteinExistence type="predicted"/>
<sequence>MGDETTEAEAPRADAREERRVARLARRIGAFAKAHDGAEANVAYIGARGARIVLVGEDGAWGDLVAPTYATATAATARAGVTVHDTFDGGFAAKIRTGPYEWSRMAGIQIGGPANT</sequence>
<accession>A0ABU7P816</accession>
<evidence type="ECO:0000313" key="2">
    <source>
        <dbReference type="Proteomes" id="UP001344658"/>
    </source>
</evidence>
<name>A0ABU7P816_9ACTN</name>
<protein>
    <submittedName>
        <fullName evidence="1">Uncharacterized protein</fullName>
    </submittedName>
</protein>